<dbReference type="RefSeq" id="WP_284348941.1">
    <property type="nucleotide sequence ID" value="NZ_BRXS01000002.1"/>
</dbReference>
<dbReference type="PANTHER" id="PTHR38471">
    <property type="entry name" value="FOUR HELIX BUNDLE PROTEIN"/>
    <property type="match status" value="1"/>
</dbReference>
<evidence type="ECO:0000313" key="3">
    <source>
        <dbReference type="Proteomes" id="UP001161325"/>
    </source>
</evidence>
<evidence type="ECO:0008006" key="4">
    <source>
        <dbReference type="Google" id="ProtNLM"/>
    </source>
</evidence>
<dbReference type="Pfam" id="PF05635">
    <property type="entry name" value="23S_rRNA_IVP"/>
    <property type="match status" value="1"/>
</dbReference>
<organism evidence="2 3">
    <name type="scientific">Roseisolibacter agri</name>
    <dbReference type="NCBI Taxonomy" id="2014610"/>
    <lineage>
        <taxon>Bacteria</taxon>
        <taxon>Pseudomonadati</taxon>
        <taxon>Gemmatimonadota</taxon>
        <taxon>Gemmatimonadia</taxon>
        <taxon>Gemmatimonadales</taxon>
        <taxon>Gemmatimonadaceae</taxon>
        <taxon>Roseisolibacter</taxon>
    </lineage>
</organism>
<feature type="region of interest" description="Disordered" evidence="1">
    <location>
        <begin position="1"/>
        <end position="36"/>
    </location>
</feature>
<evidence type="ECO:0000256" key="1">
    <source>
        <dbReference type="SAM" id="MobiDB-lite"/>
    </source>
</evidence>
<feature type="region of interest" description="Disordered" evidence="1">
    <location>
        <begin position="166"/>
        <end position="190"/>
    </location>
</feature>
<accession>A0AA37VE17</accession>
<keyword evidence="3" id="KW-1185">Reference proteome</keyword>
<name>A0AA37VE17_9BACT</name>
<dbReference type="AlphaFoldDB" id="A0AA37VE17"/>
<dbReference type="InterPro" id="IPR036583">
    <property type="entry name" value="23S_rRNA_IVS_sf"/>
</dbReference>
<dbReference type="NCBIfam" id="TIGR02436">
    <property type="entry name" value="four helix bundle protein"/>
    <property type="match status" value="1"/>
</dbReference>
<dbReference type="EMBL" id="BRXS01000002">
    <property type="protein sequence ID" value="GLC24494.1"/>
    <property type="molecule type" value="Genomic_DNA"/>
</dbReference>
<dbReference type="InterPro" id="IPR012657">
    <property type="entry name" value="23S_rRNA-intervening_sequence"/>
</dbReference>
<dbReference type="Proteomes" id="UP001161325">
    <property type="component" value="Unassembled WGS sequence"/>
</dbReference>
<protein>
    <recommendedName>
        <fullName evidence="4">Four helix bundle protein</fullName>
    </recommendedName>
</protein>
<dbReference type="Gene3D" id="1.20.1440.60">
    <property type="entry name" value="23S rRNA-intervening sequence"/>
    <property type="match status" value="1"/>
</dbReference>
<comment type="caution">
    <text evidence="2">The sequence shown here is derived from an EMBL/GenBank/DDBJ whole genome shotgun (WGS) entry which is preliminary data.</text>
</comment>
<dbReference type="PANTHER" id="PTHR38471:SF2">
    <property type="entry name" value="FOUR HELIX BUNDLE PROTEIN"/>
    <property type="match status" value="1"/>
</dbReference>
<proteinExistence type="predicted"/>
<gene>
    <name evidence="2" type="ORF">rosag_10070</name>
</gene>
<evidence type="ECO:0000313" key="2">
    <source>
        <dbReference type="EMBL" id="GLC24494.1"/>
    </source>
</evidence>
<reference evidence="2" key="1">
    <citation type="submission" date="2022-08" db="EMBL/GenBank/DDBJ databases">
        <title>Draft genome sequencing of Roseisolibacter agri AW1220.</title>
        <authorList>
            <person name="Tobiishi Y."/>
            <person name="Tonouchi A."/>
        </authorList>
    </citation>
    <scope>NUCLEOTIDE SEQUENCE</scope>
    <source>
        <strain evidence="2">AW1220</strain>
    </source>
</reference>
<dbReference type="SUPFAM" id="SSF158446">
    <property type="entry name" value="IVS-encoded protein-like"/>
    <property type="match status" value="1"/>
</dbReference>
<sequence length="190" mass="20282">MPSRRPPRPDPAPPPDDPLGADATQPADDGRKVPMADAAAAEAAAGRTPTQPGYRGLRVWQKALELAGGVFALTADFPTSVRDSLGVPMRRASAAVPAAIAEGNVRYTPREYAHYISQALGTIAEVETLLFLSVRLGYATEADIAPLLGHCVEISRMLRALNRSVQPPTAPITDRPARRRSAVREPGIYP</sequence>